<keyword evidence="2" id="KW-1133">Transmembrane helix</keyword>
<feature type="transmembrane region" description="Helical" evidence="2">
    <location>
        <begin position="103"/>
        <end position="121"/>
    </location>
</feature>
<dbReference type="EMBL" id="JBGGTQ010000012">
    <property type="protein sequence ID" value="MEZ0494507.1"/>
    <property type="molecule type" value="Genomic_DNA"/>
</dbReference>
<dbReference type="InterPro" id="IPR007349">
    <property type="entry name" value="DUF418"/>
</dbReference>
<evidence type="ECO:0000259" key="4">
    <source>
        <dbReference type="Pfam" id="PF07786"/>
    </source>
</evidence>
<dbReference type="Proteomes" id="UP001566476">
    <property type="component" value="Unassembled WGS sequence"/>
</dbReference>
<feature type="domain" description="DUF418" evidence="3">
    <location>
        <begin position="338"/>
        <end position="465"/>
    </location>
</feature>
<proteinExistence type="predicted"/>
<keyword evidence="2" id="KW-0472">Membrane</keyword>
<dbReference type="InterPro" id="IPR012429">
    <property type="entry name" value="HGSNAT_cat"/>
</dbReference>
<dbReference type="Pfam" id="PF04235">
    <property type="entry name" value="DUF418"/>
    <property type="match status" value="1"/>
</dbReference>
<feature type="transmembrane region" description="Helical" evidence="2">
    <location>
        <begin position="127"/>
        <end position="144"/>
    </location>
</feature>
<comment type="caution">
    <text evidence="5">The sequence shown here is derived from an EMBL/GenBank/DDBJ whole genome shotgun (WGS) entry which is preliminary data.</text>
</comment>
<evidence type="ECO:0000259" key="3">
    <source>
        <dbReference type="Pfam" id="PF04235"/>
    </source>
</evidence>
<keyword evidence="6" id="KW-1185">Reference proteome</keyword>
<feature type="region of interest" description="Disordered" evidence="1">
    <location>
        <begin position="1"/>
        <end position="21"/>
    </location>
</feature>
<dbReference type="RefSeq" id="WP_370720740.1">
    <property type="nucleotide sequence ID" value="NZ_JBGGTQ010000012.1"/>
</dbReference>
<organism evidence="5 6">
    <name type="scientific">Kineococcus mangrovi</name>
    <dbReference type="NCBI Taxonomy" id="1660183"/>
    <lineage>
        <taxon>Bacteria</taxon>
        <taxon>Bacillati</taxon>
        <taxon>Actinomycetota</taxon>
        <taxon>Actinomycetes</taxon>
        <taxon>Kineosporiales</taxon>
        <taxon>Kineosporiaceae</taxon>
        <taxon>Kineococcus</taxon>
    </lineage>
</organism>
<feature type="transmembrane region" description="Helical" evidence="2">
    <location>
        <begin position="219"/>
        <end position="239"/>
    </location>
</feature>
<feature type="compositionally biased region" description="Low complexity" evidence="1">
    <location>
        <begin position="7"/>
        <end position="16"/>
    </location>
</feature>
<dbReference type="InterPro" id="IPR052529">
    <property type="entry name" value="Bact_Transport_Assoc"/>
</dbReference>
<gene>
    <name evidence="5" type="ORF">AB2L28_19900</name>
</gene>
<sequence>MLERTDAAPAPDADPASRTALHPRAPRLHGVDLARGLAVLGMFAAHTAMPPDLTLGDPTTWAGVVNGRSAILFATLAGVSLALVSGRTTPPRGAALATARRRVLVRAACLLVLGGLVQFLVTDVAVILEFYGLLLAASVVVLHWRARRLFLLAAGLAVLTPPARAVLVALQSEGLLGSGGVLGQLTVSGTYPALVWSAFVVAGLGVGRLDLTRARVRTGLALSGVLLAVAGYGGSWLLAPAAGTPGTGGSGSGPYESSLYLGSGDGSTELPGDRVDPDGVACSGAPSIGWSCYGSLPGLAPGEDPSVVAPEDLTPAGLTSGDLWAADWAAVRGDLDLWTFTTSSPHTSTTFEVVGSGGVALTVVAACLGLVRSLGRLHWIVRPLTAVGSMPLTAYCGHLVALAVLGVVGAGEEFAPSGWPGSGTGVSTGVSWTEWYVFAAVALVLCTVWARVLGRGPLERLVARVVRRAVPGPPVA</sequence>
<dbReference type="PANTHER" id="PTHR30590">
    <property type="entry name" value="INNER MEMBRANE PROTEIN"/>
    <property type="match status" value="1"/>
</dbReference>
<reference evidence="5 6" key="1">
    <citation type="submission" date="2024-07" db="EMBL/GenBank/DDBJ databases">
        <authorList>
            <person name="Thanompreechachai J."/>
            <person name="Duangmal K."/>
        </authorList>
    </citation>
    <scope>NUCLEOTIDE SEQUENCE [LARGE SCALE GENOMIC DNA]</scope>
    <source>
        <strain evidence="5 6">TBRC 1896</strain>
    </source>
</reference>
<feature type="transmembrane region" description="Helical" evidence="2">
    <location>
        <begin position="435"/>
        <end position="454"/>
    </location>
</feature>
<protein>
    <submittedName>
        <fullName evidence="5">Heparan-alpha-glucosaminide N-acetyltransferase domain-containing protein</fullName>
    </submittedName>
</protein>
<feature type="transmembrane region" description="Helical" evidence="2">
    <location>
        <begin position="392"/>
        <end position="411"/>
    </location>
</feature>
<feature type="transmembrane region" description="Helical" evidence="2">
    <location>
        <begin position="61"/>
        <end position="83"/>
    </location>
</feature>
<name>A0ABV4I743_9ACTN</name>
<keyword evidence="2" id="KW-0812">Transmembrane</keyword>
<dbReference type="Pfam" id="PF07786">
    <property type="entry name" value="HGSNAT_cat"/>
    <property type="match status" value="1"/>
</dbReference>
<feature type="transmembrane region" description="Helical" evidence="2">
    <location>
        <begin position="149"/>
        <end position="170"/>
    </location>
</feature>
<accession>A0ABV4I743</accession>
<dbReference type="PANTHER" id="PTHR30590:SF3">
    <property type="entry name" value="HYPOTHETICAL MEMBRANE SPANNING PROTEIN"/>
    <property type="match status" value="1"/>
</dbReference>
<evidence type="ECO:0000256" key="2">
    <source>
        <dbReference type="SAM" id="Phobius"/>
    </source>
</evidence>
<feature type="transmembrane region" description="Helical" evidence="2">
    <location>
        <begin position="353"/>
        <end position="371"/>
    </location>
</feature>
<feature type="transmembrane region" description="Helical" evidence="2">
    <location>
        <begin position="190"/>
        <end position="207"/>
    </location>
</feature>
<evidence type="ECO:0000313" key="6">
    <source>
        <dbReference type="Proteomes" id="UP001566476"/>
    </source>
</evidence>
<feature type="domain" description="Heparan-alpha-glucosaminide N-acetyltransferase catalytic" evidence="4">
    <location>
        <begin position="27"/>
        <end position="213"/>
    </location>
</feature>
<evidence type="ECO:0000256" key="1">
    <source>
        <dbReference type="SAM" id="MobiDB-lite"/>
    </source>
</evidence>
<evidence type="ECO:0000313" key="5">
    <source>
        <dbReference type="EMBL" id="MEZ0494507.1"/>
    </source>
</evidence>